<protein>
    <submittedName>
        <fullName evidence="1">Uncharacterized protein</fullName>
    </submittedName>
</protein>
<evidence type="ECO:0000313" key="1">
    <source>
        <dbReference type="EMBL" id="GAI52727.1"/>
    </source>
</evidence>
<accession>X1P8U3</accession>
<sequence>MTEQNYRIRIKQGEVEIEVEGDRDFVEMNIEKLKNELSKTTKGLLPEKATLETPKRQALEALSLAEFYKQKQPE</sequence>
<gene>
    <name evidence="1" type="ORF">S06H3_54678</name>
</gene>
<proteinExistence type="predicted"/>
<dbReference type="EMBL" id="BARV01034999">
    <property type="protein sequence ID" value="GAI52727.1"/>
    <property type="molecule type" value="Genomic_DNA"/>
</dbReference>
<reference evidence="1" key="1">
    <citation type="journal article" date="2014" name="Front. Microbiol.">
        <title>High frequency of phylogenetically diverse reductive dehalogenase-homologous genes in deep subseafloor sedimentary metagenomes.</title>
        <authorList>
            <person name="Kawai M."/>
            <person name="Futagami T."/>
            <person name="Toyoda A."/>
            <person name="Takaki Y."/>
            <person name="Nishi S."/>
            <person name="Hori S."/>
            <person name="Arai W."/>
            <person name="Tsubouchi T."/>
            <person name="Morono Y."/>
            <person name="Uchiyama I."/>
            <person name="Ito T."/>
            <person name="Fujiyama A."/>
            <person name="Inagaki F."/>
            <person name="Takami H."/>
        </authorList>
    </citation>
    <scope>NUCLEOTIDE SEQUENCE</scope>
    <source>
        <strain evidence="1">Expedition CK06-06</strain>
    </source>
</reference>
<feature type="non-terminal residue" evidence="1">
    <location>
        <position position="74"/>
    </location>
</feature>
<dbReference type="AlphaFoldDB" id="X1P8U3"/>
<comment type="caution">
    <text evidence="1">The sequence shown here is derived from an EMBL/GenBank/DDBJ whole genome shotgun (WGS) entry which is preliminary data.</text>
</comment>
<organism evidence="1">
    <name type="scientific">marine sediment metagenome</name>
    <dbReference type="NCBI Taxonomy" id="412755"/>
    <lineage>
        <taxon>unclassified sequences</taxon>
        <taxon>metagenomes</taxon>
        <taxon>ecological metagenomes</taxon>
    </lineage>
</organism>
<name>X1P8U3_9ZZZZ</name>